<comment type="caution">
    <text evidence="2">The sequence shown here is derived from an EMBL/GenBank/DDBJ whole genome shotgun (WGS) entry which is preliminary data.</text>
</comment>
<keyword evidence="3" id="KW-1185">Reference proteome</keyword>
<dbReference type="AlphaFoldDB" id="A0A226DHI4"/>
<name>A0A226DHI4_FOLCA</name>
<keyword evidence="1" id="KW-0472">Membrane</keyword>
<sequence>MSGILSGSGGGGGFGGGGGADGGGLCVFSCAAVVSAFGAVAALYGLDLGPETTFFAISGLGALCFTKCQYLRLIQQRNSFKKRGGLGEKWENPDEREWNFSNISGQLEKAEHKWGGATDHDEIYRDSSNPSSKLGLKIKNTEHL</sequence>
<evidence type="ECO:0000313" key="3">
    <source>
        <dbReference type="Proteomes" id="UP000198287"/>
    </source>
</evidence>
<proteinExistence type="predicted"/>
<keyword evidence="1" id="KW-0812">Transmembrane</keyword>
<evidence type="ECO:0000256" key="1">
    <source>
        <dbReference type="SAM" id="Phobius"/>
    </source>
</evidence>
<evidence type="ECO:0000313" key="2">
    <source>
        <dbReference type="EMBL" id="OXA45012.1"/>
    </source>
</evidence>
<accession>A0A226DHI4</accession>
<gene>
    <name evidence="2" type="ORF">Fcan01_20148</name>
</gene>
<protein>
    <submittedName>
        <fullName evidence="2">Uncharacterized protein</fullName>
    </submittedName>
</protein>
<feature type="transmembrane region" description="Helical" evidence="1">
    <location>
        <begin position="25"/>
        <end position="46"/>
    </location>
</feature>
<organism evidence="2 3">
    <name type="scientific">Folsomia candida</name>
    <name type="common">Springtail</name>
    <dbReference type="NCBI Taxonomy" id="158441"/>
    <lineage>
        <taxon>Eukaryota</taxon>
        <taxon>Metazoa</taxon>
        <taxon>Ecdysozoa</taxon>
        <taxon>Arthropoda</taxon>
        <taxon>Hexapoda</taxon>
        <taxon>Collembola</taxon>
        <taxon>Entomobryomorpha</taxon>
        <taxon>Isotomoidea</taxon>
        <taxon>Isotomidae</taxon>
        <taxon>Proisotominae</taxon>
        <taxon>Folsomia</taxon>
    </lineage>
</organism>
<dbReference type="EMBL" id="LNIX01000018">
    <property type="protein sequence ID" value="OXA45012.1"/>
    <property type="molecule type" value="Genomic_DNA"/>
</dbReference>
<reference evidence="2 3" key="1">
    <citation type="submission" date="2015-12" db="EMBL/GenBank/DDBJ databases">
        <title>The genome of Folsomia candida.</title>
        <authorList>
            <person name="Faddeeva A."/>
            <person name="Derks M.F."/>
            <person name="Anvar Y."/>
            <person name="Smit S."/>
            <person name="Van Straalen N."/>
            <person name="Roelofs D."/>
        </authorList>
    </citation>
    <scope>NUCLEOTIDE SEQUENCE [LARGE SCALE GENOMIC DNA]</scope>
    <source>
        <strain evidence="2 3">VU population</strain>
        <tissue evidence="2">Whole body</tissue>
    </source>
</reference>
<keyword evidence="1" id="KW-1133">Transmembrane helix</keyword>
<dbReference type="Proteomes" id="UP000198287">
    <property type="component" value="Unassembled WGS sequence"/>
</dbReference>